<dbReference type="EMBL" id="CAJVCH010527687">
    <property type="protein sequence ID" value="CAG7822860.1"/>
    <property type="molecule type" value="Genomic_DNA"/>
</dbReference>
<dbReference type="PROSITE" id="PS00678">
    <property type="entry name" value="WD_REPEATS_1"/>
    <property type="match status" value="1"/>
</dbReference>
<keyword evidence="4" id="KW-0804">Transcription</keyword>
<dbReference type="PROSITE" id="PS50294">
    <property type="entry name" value="WD_REPEATS_REGION"/>
    <property type="match status" value="2"/>
</dbReference>
<evidence type="ECO:0000313" key="6">
    <source>
        <dbReference type="EMBL" id="CAG7822860.1"/>
    </source>
</evidence>
<evidence type="ECO:0000256" key="4">
    <source>
        <dbReference type="ARBA" id="ARBA00023163"/>
    </source>
</evidence>
<evidence type="ECO:0000313" key="7">
    <source>
        <dbReference type="Proteomes" id="UP000708208"/>
    </source>
</evidence>
<dbReference type="AlphaFoldDB" id="A0A8J2LIH3"/>
<dbReference type="InterPro" id="IPR001680">
    <property type="entry name" value="WD40_rpt"/>
</dbReference>
<dbReference type="PROSITE" id="PS50082">
    <property type="entry name" value="WD_REPEATS_2"/>
    <property type="match status" value="2"/>
</dbReference>
<dbReference type="SMART" id="SM00320">
    <property type="entry name" value="WD40"/>
    <property type="match status" value="4"/>
</dbReference>
<dbReference type="OrthoDB" id="7318948at2759"/>
<keyword evidence="3" id="KW-0805">Transcription regulation</keyword>
<evidence type="ECO:0000256" key="1">
    <source>
        <dbReference type="ARBA" id="ARBA00022574"/>
    </source>
</evidence>
<gene>
    <name evidence="6" type="ORF">AFUS01_LOCUS33107</name>
</gene>
<sequence length="326" mass="36637">MGNEETSKNKGLKPEIQELTFYKYGCMVQVQGVKPVFDVKFHLNLKPGEPNIFAAVGSKRVTIFQCVPEGKIKVLQNYSDSDDTFYCCAWSSNPKGEPILAAAGERGCIRLLSPGTGECFNSLRGHPNSINDMLFHPRKPELVLTASKDHSLRLWNTVTSVLVAIFGGVDGHRDEILTLDFNIDGTRIVSGGMDHAIKIWNLNKPEILLAIEKSTRFIPKRHSKAFPTVTQHVPDFTTRNIHGNYVDCVRWFGNFIISKSVQNQIQIWKAGWPLQPLDEITPSETHSTIMATLGIEDCTIWYIRFCMDSMKKILALGNENGHIFVM</sequence>
<organism evidence="6 7">
    <name type="scientific">Allacma fusca</name>
    <dbReference type="NCBI Taxonomy" id="39272"/>
    <lineage>
        <taxon>Eukaryota</taxon>
        <taxon>Metazoa</taxon>
        <taxon>Ecdysozoa</taxon>
        <taxon>Arthropoda</taxon>
        <taxon>Hexapoda</taxon>
        <taxon>Collembola</taxon>
        <taxon>Symphypleona</taxon>
        <taxon>Sminthuridae</taxon>
        <taxon>Allacma</taxon>
    </lineage>
</organism>
<reference evidence="6" key="1">
    <citation type="submission" date="2021-06" db="EMBL/GenBank/DDBJ databases">
        <authorList>
            <person name="Hodson N. C."/>
            <person name="Mongue J. A."/>
            <person name="Jaron S. K."/>
        </authorList>
    </citation>
    <scope>NUCLEOTIDE SEQUENCE</scope>
</reference>
<dbReference type="PANTHER" id="PTHR10253">
    <property type="entry name" value="POLYCOMB PROTEIN"/>
    <property type="match status" value="1"/>
</dbReference>
<evidence type="ECO:0000256" key="3">
    <source>
        <dbReference type="ARBA" id="ARBA00023015"/>
    </source>
</evidence>
<evidence type="ECO:0000256" key="5">
    <source>
        <dbReference type="PROSITE-ProRule" id="PRU00221"/>
    </source>
</evidence>
<protein>
    <submittedName>
        <fullName evidence="6">Uncharacterized protein</fullName>
    </submittedName>
</protein>
<feature type="repeat" description="WD" evidence="5">
    <location>
        <begin position="169"/>
        <end position="210"/>
    </location>
</feature>
<dbReference type="Pfam" id="PF00400">
    <property type="entry name" value="WD40"/>
    <property type="match status" value="2"/>
</dbReference>
<dbReference type="Proteomes" id="UP000708208">
    <property type="component" value="Unassembled WGS sequence"/>
</dbReference>
<keyword evidence="7" id="KW-1185">Reference proteome</keyword>
<accession>A0A8J2LIH3</accession>
<keyword evidence="1 5" id="KW-0853">WD repeat</keyword>
<proteinExistence type="predicted"/>
<dbReference type="InterPro" id="IPR019775">
    <property type="entry name" value="WD40_repeat_CS"/>
</dbReference>
<dbReference type="InterPro" id="IPR051243">
    <property type="entry name" value="PcG_WD-repeat"/>
</dbReference>
<feature type="repeat" description="WD" evidence="5">
    <location>
        <begin position="123"/>
        <end position="165"/>
    </location>
</feature>
<comment type="caution">
    <text evidence="6">The sequence shown here is derived from an EMBL/GenBank/DDBJ whole genome shotgun (WGS) entry which is preliminary data.</text>
</comment>
<name>A0A8J2LIH3_9HEXA</name>
<keyword evidence="2" id="KW-0677">Repeat</keyword>
<evidence type="ECO:0000256" key="2">
    <source>
        <dbReference type="ARBA" id="ARBA00022737"/>
    </source>
</evidence>